<dbReference type="CDD" id="cd13553">
    <property type="entry name" value="PBP2_NrtA_CpmA_like"/>
    <property type="match status" value="1"/>
</dbReference>
<reference evidence="6 7" key="1">
    <citation type="submission" date="2024-03" db="EMBL/GenBank/DDBJ databases">
        <title>Community enrichment and isolation of bacterial strains for fucoidan degradation.</title>
        <authorList>
            <person name="Sichert A."/>
        </authorList>
    </citation>
    <scope>NUCLEOTIDE SEQUENCE [LARGE SCALE GENOMIC DNA]</scope>
    <source>
        <strain evidence="6 7">AS76</strain>
    </source>
</reference>
<dbReference type="Pfam" id="PF13379">
    <property type="entry name" value="NMT1_2"/>
    <property type="match status" value="1"/>
</dbReference>
<evidence type="ECO:0000313" key="6">
    <source>
        <dbReference type="EMBL" id="MEM5535584.1"/>
    </source>
</evidence>
<organism evidence="6 7">
    <name type="scientific">Neptuniibacter pectenicola</name>
    <dbReference type="NCBI Taxonomy" id="1806669"/>
    <lineage>
        <taxon>Bacteria</taxon>
        <taxon>Pseudomonadati</taxon>
        <taxon>Pseudomonadota</taxon>
        <taxon>Gammaproteobacteria</taxon>
        <taxon>Oceanospirillales</taxon>
        <taxon>Oceanospirillaceae</taxon>
        <taxon>Neptuniibacter</taxon>
    </lineage>
</organism>
<evidence type="ECO:0000256" key="1">
    <source>
        <dbReference type="ARBA" id="ARBA00004308"/>
    </source>
</evidence>
<gene>
    <name evidence="6" type="ORF">WNY58_04170</name>
</gene>
<sequence length="342" mass="37637">MSAPLTLEKNNLKLGFVALLDCAPLVVAREKGFFKKHGLNVVLCKESSWASIRDKVSFSLYDGAHMLAPMPLASTLGLNGNKTPMLTALALSQNGTAITLSLEFYTLLSKSIADWKDTSSVGAEFKKQVKNSKVKPVIATVYPYSNHHYLLRYWLEQQGINAETDVQLIAAPPTHMIPSLSNGAIDGYCVGEPWNSLALIQQIGGLLTTGHEIWGAHMEKVLGVTQEWANAHPNSHKALVNALYEACQWAEDSANKEELFQLLALPPYLDQAATQLANYTPPLAMEQHFAGKHVNVPDPKQGEFLLGQMLDCGQLSDTDNPADFATISRTVYRQDLFQKWVS</sequence>
<keyword evidence="5" id="KW-0472">Membrane</keyword>
<comment type="caution">
    <text evidence="6">The sequence shown here is derived from an EMBL/GenBank/DDBJ whole genome shotgun (WGS) entry which is preliminary data.</text>
</comment>
<evidence type="ECO:0000256" key="5">
    <source>
        <dbReference type="ARBA" id="ARBA00023136"/>
    </source>
</evidence>
<protein>
    <submittedName>
        <fullName evidence="6">CmpA/NrtA family ABC transporter substrate-binding protein</fullName>
    </submittedName>
</protein>
<evidence type="ECO:0000256" key="2">
    <source>
        <dbReference type="ARBA" id="ARBA00022448"/>
    </source>
</evidence>
<evidence type="ECO:0000256" key="3">
    <source>
        <dbReference type="ARBA" id="ARBA00022475"/>
    </source>
</evidence>
<accession>A0ABU9TPD6</accession>
<comment type="subcellular location">
    <subcellularLocation>
        <location evidence="1">Endomembrane system</location>
    </subcellularLocation>
</comment>
<dbReference type="RefSeq" id="WP_342853818.1">
    <property type="nucleotide sequence ID" value="NZ_JBBMRA010000002.1"/>
</dbReference>
<dbReference type="Gene3D" id="3.40.190.10">
    <property type="entry name" value="Periplasmic binding protein-like II"/>
    <property type="match status" value="2"/>
</dbReference>
<dbReference type="PANTHER" id="PTHR30024:SF43">
    <property type="entry name" value="BLL4572 PROTEIN"/>
    <property type="match status" value="1"/>
</dbReference>
<keyword evidence="3" id="KW-1003">Cell membrane</keyword>
<keyword evidence="7" id="KW-1185">Reference proteome</keyword>
<dbReference type="InterPro" id="IPR044527">
    <property type="entry name" value="NrtA/CpmA_ABC-bd_dom"/>
</dbReference>
<dbReference type="SUPFAM" id="SSF53850">
    <property type="entry name" value="Periplasmic binding protein-like II"/>
    <property type="match status" value="1"/>
</dbReference>
<dbReference type="PANTHER" id="PTHR30024">
    <property type="entry name" value="ALIPHATIC SULFONATES-BINDING PROTEIN-RELATED"/>
    <property type="match status" value="1"/>
</dbReference>
<dbReference type="EMBL" id="JBBMRA010000002">
    <property type="protein sequence ID" value="MEM5535584.1"/>
    <property type="molecule type" value="Genomic_DNA"/>
</dbReference>
<keyword evidence="2" id="KW-0813">Transport</keyword>
<evidence type="ECO:0000313" key="7">
    <source>
        <dbReference type="Proteomes" id="UP001449225"/>
    </source>
</evidence>
<proteinExistence type="predicted"/>
<keyword evidence="4" id="KW-0997">Cell inner membrane</keyword>
<dbReference type="Proteomes" id="UP001449225">
    <property type="component" value="Unassembled WGS sequence"/>
</dbReference>
<evidence type="ECO:0000256" key="4">
    <source>
        <dbReference type="ARBA" id="ARBA00022519"/>
    </source>
</evidence>
<name>A0ABU9TPD6_9GAMM</name>